<dbReference type="Gene3D" id="2.160.10.10">
    <property type="entry name" value="Hexapeptide repeat proteins"/>
    <property type="match status" value="1"/>
</dbReference>
<dbReference type="Pfam" id="PF00132">
    <property type="entry name" value="Hexapep"/>
    <property type="match status" value="1"/>
</dbReference>
<dbReference type="PANTHER" id="PTHR42811">
    <property type="entry name" value="SERINE ACETYLTRANSFERASE"/>
    <property type="match status" value="1"/>
</dbReference>
<organism evidence="4 5">
    <name type="scientific">Schaalia naturae</name>
    <dbReference type="NCBI Taxonomy" id="635203"/>
    <lineage>
        <taxon>Bacteria</taxon>
        <taxon>Bacillati</taxon>
        <taxon>Actinomycetota</taxon>
        <taxon>Actinomycetes</taxon>
        <taxon>Actinomycetales</taxon>
        <taxon>Actinomycetaceae</taxon>
        <taxon>Schaalia</taxon>
    </lineage>
</organism>
<dbReference type="EMBL" id="JBHTEF010000001">
    <property type="protein sequence ID" value="MFC7579899.1"/>
    <property type="molecule type" value="Genomic_DNA"/>
</dbReference>
<keyword evidence="5" id="KW-1185">Reference proteome</keyword>
<name>A0ABW2SID8_9ACTO</name>
<accession>A0ABW2SID8</accession>
<keyword evidence="3 4" id="KW-0012">Acyltransferase</keyword>
<dbReference type="InterPro" id="IPR011004">
    <property type="entry name" value="Trimer_LpxA-like_sf"/>
</dbReference>
<dbReference type="Proteomes" id="UP001596527">
    <property type="component" value="Unassembled WGS sequence"/>
</dbReference>
<evidence type="ECO:0000313" key="4">
    <source>
        <dbReference type="EMBL" id="MFC7579899.1"/>
    </source>
</evidence>
<sequence length="588" mass="64821">MNALGDAGYRRLLVGGLRAASFYRKREVINPAVSVHATLADDSADCWFGYYDVPATNPSGTMQLCLAVRSEGEPASLMLSAVDGTGMREIAKTSAWCWQMGCRAQWFREDTVLFNDFDGSKFISRVVGVDGRELASYPFPVYALSRDCRYAFYPDFTILGRLRPGYGYTNVDVDFNRYVHDSLNGIWRGDFEDSSIACILTMTQIEEIDPPGDLLDGSSYVNHISACPYAERLMFFHLWKEPSGRLRNHVVIIDHDGIPINVLSDFTRASHYVWKDERHLLLTVLSGSACTYRLYDVETGDFDELPQLSADGHPSYVGDGLFVTDTYPDHLGMQHVLLCSEHGVLAELATVYHNPSMVGEHRCDCHPRYSSGHLSFDSVEGSRRTQHVMRVEFGPATVASLEASSEDKSDLVRIYKSLCNTREILWPKLAFSRLTNSALKAHLRLYRLTHGRGGKLGVIRNHNVLLERYGAWVSPQATIGKRFRMMHVLGICLGSGTVIGDDCILYQQVTIGKGDNAGFPTLGDGVIVYAGAKIIGNVTIGDGAVIGANAVVTRDVPAHAVVVGANRVIRLVDAPRRPEAGEGGSSCH</sequence>
<proteinExistence type="inferred from homology"/>
<dbReference type="RefSeq" id="WP_380971458.1">
    <property type="nucleotide sequence ID" value="NZ_JBHTEF010000001.1"/>
</dbReference>
<protein>
    <submittedName>
        <fullName evidence="4">Serine O-acetyltransferase</fullName>
        <ecNumber evidence="4">2.3.1.30</ecNumber>
    </submittedName>
</protein>
<comment type="caution">
    <text evidence="4">The sequence shown here is derived from an EMBL/GenBank/DDBJ whole genome shotgun (WGS) entry which is preliminary data.</text>
</comment>
<dbReference type="InterPro" id="IPR045304">
    <property type="entry name" value="LbH_SAT"/>
</dbReference>
<dbReference type="CDD" id="cd03354">
    <property type="entry name" value="LbH_SAT"/>
    <property type="match status" value="1"/>
</dbReference>
<keyword evidence="2 4" id="KW-0808">Transferase</keyword>
<evidence type="ECO:0000313" key="5">
    <source>
        <dbReference type="Proteomes" id="UP001596527"/>
    </source>
</evidence>
<evidence type="ECO:0000256" key="1">
    <source>
        <dbReference type="ARBA" id="ARBA00007274"/>
    </source>
</evidence>
<dbReference type="SUPFAM" id="SSF51161">
    <property type="entry name" value="Trimeric LpxA-like enzymes"/>
    <property type="match status" value="1"/>
</dbReference>
<comment type="similarity">
    <text evidence="1">Belongs to the transferase hexapeptide repeat family.</text>
</comment>
<dbReference type="GO" id="GO:0009001">
    <property type="term" value="F:serine O-acetyltransferase activity"/>
    <property type="evidence" value="ECO:0007669"/>
    <property type="project" value="UniProtKB-EC"/>
</dbReference>
<reference evidence="5" key="1">
    <citation type="journal article" date="2019" name="Int. J. Syst. Evol. Microbiol.">
        <title>The Global Catalogue of Microorganisms (GCM) 10K type strain sequencing project: providing services to taxonomists for standard genome sequencing and annotation.</title>
        <authorList>
            <consortium name="The Broad Institute Genomics Platform"/>
            <consortium name="The Broad Institute Genome Sequencing Center for Infectious Disease"/>
            <person name="Wu L."/>
            <person name="Ma J."/>
        </authorList>
    </citation>
    <scope>NUCLEOTIDE SEQUENCE [LARGE SCALE GENOMIC DNA]</scope>
    <source>
        <strain evidence="5">CCUG 56698</strain>
    </source>
</reference>
<evidence type="ECO:0000256" key="2">
    <source>
        <dbReference type="ARBA" id="ARBA00022679"/>
    </source>
</evidence>
<dbReference type="EC" id="2.3.1.30" evidence="4"/>
<gene>
    <name evidence="4" type="ORF">ACFQWG_01490</name>
</gene>
<dbReference type="InterPro" id="IPR001451">
    <property type="entry name" value="Hexapep"/>
</dbReference>
<evidence type="ECO:0000256" key="3">
    <source>
        <dbReference type="ARBA" id="ARBA00023315"/>
    </source>
</evidence>